<keyword evidence="4" id="KW-1185">Reference proteome</keyword>
<dbReference type="RefSeq" id="XP_004831575.1">
    <property type="nucleotide sequence ID" value="XM_004831518.1"/>
</dbReference>
<keyword evidence="2" id="KW-0732">Signal</keyword>
<protein>
    <recommendedName>
        <fullName evidence="5">Signal peptide containing protein</fullName>
    </recommendedName>
</protein>
<evidence type="ECO:0008006" key="5">
    <source>
        <dbReference type="Google" id="ProtNLM"/>
    </source>
</evidence>
<dbReference type="OrthoDB" id="360301at2759"/>
<evidence type="ECO:0000256" key="1">
    <source>
        <dbReference type="SAM" id="MobiDB-lite"/>
    </source>
</evidence>
<feature type="chain" id="PRO_5003952299" description="Signal peptide containing protein" evidence="2">
    <location>
        <begin position="20"/>
        <end position="1370"/>
    </location>
</feature>
<evidence type="ECO:0000256" key="2">
    <source>
        <dbReference type="SAM" id="SignalP"/>
    </source>
</evidence>
<feature type="region of interest" description="Disordered" evidence="1">
    <location>
        <begin position="34"/>
        <end position="82"/>
    </location>
</feature>
<dbReference type="InterPro" id="IPR007480">
    <property type="entry name" value="DUF529"/>
</dbReference>
<dbReference type="Pfam" id="PF04385">
    <property type="entry name" value="FAINT"/>
    <property type="match status" value="5"/>
</dbReference>
<sequence>MMKAFIIPYALFLVGLCYGGDDLQAQNSLGTAELKEGQSEEPTFQSETSQSLGFQHGLDEPDSGIDTNLYSGESHSRDVGSGSVIPSAPEEPFEGFTDSAEVIPSAPEEPSGPQLPVQGIKKEGSSPVLGTPVAISEARPTSDRYPVADYKSKVDSTLFDVRESNNNGPFYLICTPKPNTVVTKLVYGGDTIWDGGNSFLSSALMYFKGDKPYVVTLQYREKEKNYTLFLHYDGKKWEHNKEEHANKLKTLKRRPPVTESYEKSLLTTLWSKGDSTLLNLALQQPPSTEWYLEKINENWNDVRGKMFEEEFRILKRELKHAIPITLDLANPNKSQITVETGNYSGVEYKGYTPKKGHYFSSFSNDGSPIWTISRGERCFLAQSFTNESLALFTLVSDFGRKYFEKAGGIWKSLNRGDFFNKLDRMERPEVPCEKLALLASKVDSTLFTVLDSFECNVKILKLTPKDGQAVTHVTYDEKEVWSGQGTFSTFSCSSATLYFDGVIPSLAVINTKSTGKQGKVYRYHDGKKWKNGNESSHKSKLEALKEKCRPITPVTLDIAKPDESKISVHDKDDNGVTVKEYAPKSCSKVTSVVDGEDTHIWTGVGEQFCTHALLSSNKYLKVLKVSVDDCGRTYDKFFEEFLGSWNELTNKAANKRLGVMREESILSLCTLDLSNPQVSNIDVKVVDECGIKYKEYYPRDGYKIISVVDHETTVWEAEASEQCTFVKSQEGNSVIINLNIHNAYGLRSRFFVRENGEWSETNMDRFDGKVAEMVIEHIEDPATYKSDEFLSPFLDKVDTSIFDLRELNEDYVKTLKLKAKEGVSVNMLGFDGELVWEDNKKSCLSAVLYMDGEKPTLAVLVTRDKNSKQGKVYRYHDGKKWKNSNEETYKEKLEELKKKYKPSAPCILDLTCLDRSKVDVNTETGSGALLKTVVPKDGHHVSSVVDSGATVWEATGDDQKCVGAQYFTRGESILLAIDIYDAHKVQKKYFNKIGGNWRSIDLDAFNWRAMRMHAGYEPILVTLDLPNPDESMIRTVDSVDGEVKYKRYFPNGGQSIESVTYLGEQLWKASEGGDECKYVTLATKEDSALLGLWFDNGMSVEVKGFKRVNKSWVELSRSEYFETVIEMRETTLEPEKLEEPVSSLASKVDASLFNASIYKYNGVYCLTCTPKEKKNPTKLVYEKDTIWSGNKSILFLSALIHFKGDKPYVVTLQYKENGKEETLCLHYNGCKWEDNRREHERKLEILRGYQHIPITLDLAKPDRSKVDIQTKNYRGVILKECSLKKEYYVDFIVDSGVIVWTPVKYEKCIFLESFMKGDSILLTILLKDDNGYTDKYFEKVDETWKNLEHDDFFKKLDKMRGFSSQPGAPY</sequence>
<dbReference type="EMBL" id="ACOU01000007">
    <property type="protein sequence ID" value="EKX72123.1"/>
    <property type="molecule type" value="Genomic_DNA"/>
</dbReference>
<gene>
    <name evidence="3" type="ORF">BEWA_045870</name>
</gene>
<reference evidence="3 4" key="1">
    <citation type="journal article" date="2012" name="BMC Genomics">
        <title>Comparative genomic analysis and phylogenetic position of Theileria equi.</title>
        <authorList>
            <person name="Kappmeyer L.S."/>
            <person name="Thiagarajan M."/>
            <person name="Herndon D.R."/>
            <person name="Ramsay J.D."/>
            <person name="Caler E."/>
            <person name="Djikeng A."/>
            <person name="Gillespie J.J."/>
            <person name="Lau A.O."/>
            <person name="Roalson E.H."/>
            <person name="Silva J.C."/>
            <person name="Silva M.G."/>
            <person name="Suarez C.E."/>
            <person name="Ueti M.W."/>
            <person name="Nene V.M."/>
            <person name="Mealey R.H."/>
            <person name="Knowles D.P."/>
            <person name="Brayton K.A."/>
        </authorList>
    </citation>
    <scope>NUCLEOTIDE SEQUENCE [LARGE SCALE GENOMIC DNA]</scope>
    <source>
        <strain evidence="3 4">WA</strain>
    </source>
</reference>
<comment type="caution">
    <text evidence="3">The sequence shown here is derived from an EMBL/GenBank/DDBJ whole genome shotgun (WGS) entry which is preliminary data.</text>
</comment>
<proteinExistence type="predicted"/>
<accession>L1LAC1</accession>
<feature type="compositionally biased region" description="Polar residues" evidence="1">
    <location>
        <begin position="40"/>
        <end position="53"/>
    </location>
</feature>
<dbReference type="GeneID" id="15804032"/>
<dbReference type="KEGG" id="beq:BEWA_045870"/>
<organism evidence="3 4">
    <name type="scientific">Theileria equi strain WA</name>
    <dbReference type="NCBI Taxonomy" id="1537102"/>
    <lineage>
        <taxon>Eukaryota</taxon>
        <taxon>Sar</taxon>
        <taxon>Alveolata</taxon>
        <taxon>Apicomplexa</taxon>
        <taxon>Aconoidasida</taxon>
        <taxon>Piroplasmida</taxon>
        <taxon>Theileriidae</taxon>
        <taxon>Theileria</taxon>
    </lineage>
</organism>
<name>L1LAC1_THEEQ</name>
<feature type="signal peptide" evidence="2">
    <location>
        <begin position="1"/>
        <end position="19"/>
    </location>
</feature>
<evidence type="ECO:0000313" key="4">
    <source>
        <dbReference type="Proteomes" id="UP000031512"/>
    </source>
</evidence>
<dbReference type="VEuPathDB" id="PiroplasmaDB:BEWA_045870"/>
<evidence type="ECO:0000313" key="3">
    <source>
        <dbReference type="EMBL" id="EKX72123.1"/>
    </source>
</evidence>
<dbReference type="Proteomes" id="UP000031512">
    <property type="component" value="Unassembled WGS sequence"/>
</dbReference>